<organism evidence="2 3">
    <name type="scientific">Pelobates cultripes</name>
    <name type="common">Western spadefoot toad</name>
    <dbReference type="NCBI Taxonomy" id="61616"/>
    <lineage>
        <taxon>Eukaryota</taxon>
        <taxon>Metazoa</taxon>
        <taxon>Chordata</taxon>
        <taxon>Craniata</taxon>
        <taxon>Vertebrata</taxon>
        <taxon>Euteleostomi</taxon>
        <taxon>Amphibia</taxon>
        <taxon>Batrachia</taxon>
        <taxon>Anura</taxon>
        <taxon>Pelobatoidea</taxon>
        <taxon>Pelobatidae</taxon>
        <taxon>Pelobates</taxon>
    </lineage>
</organism>
<dbReference type="AlphaFoldDB" id="A0AAD1RWX9"/>
<keyword evidence="3" id="KW-1185">Reference proteome</keyword>
<gene>
    <name evidence="2" type="ORF">PECUL_23A050445</name>
</gene>
<reference evidence="2" key="1">
    <citation type="submission" date="2022-03" db="EMBL/GenBank/DDBJ databases">
        <authorList>
            <person name="Alioto T."/>
            <person name="Alioto T."/>
            <person name="Gomez Garrido J."/>
        </authorList>
    </citation>
    <scope>NUCLEOTIDE SEQUENCE</scope>
</reference>
<proteinExistence type="predicted"/>
<sequence length="127" mass="14293">MYDDPDTEGDNVWTPSDTSTAIRRHTQKLQSGSSTEQPDIRVLLQRQATPKMATAKALTAPMRPSPQVHSLAQQAEGEHDTMLSAIRVTRDNTLATKQDFQQWMQELQKMLHADIGTRKTDVCQTTE</sequence>
<feature type="compositionally biased region" description="Polar residues" evidence="1">
    <location>
        <begin position="28"/>
        <end position="37"/>
    </location>
</feature>
<protein>
    <submittedName>
        <fullName evidence="2">Uncharacterized protein</fullName>
    </submittedName>
</protein>
<name>A0AAD1RWX9_PELCU</name>
<dbReference type="EMBL" id="OW240915">
    <property type="protein sequence ID" value="CAH2282861.1"/>
    <property type="molecule type" value="Genomic_DNA"/>
</dbReference>
<evidence type="ECO:0000313" key="3">
    <source>
        <dbReference type="Proteomes" id="UP001295444"/>
    </source>
</evidence>
<feature type="region of interest" description="Disordered" evidence="1">
    <location>
        <begin position="1"/>
        <end position="38"/>
    </location>
</feature>
<dbReference type="Proteomes" id="UP001295444">
    <property type="component" value="Chromosome 04"/>
</dbReference>
<evidence type="ECO:0000256" key="1">
    <source>
        <dbReference type="SAM" id="MobiDB-lite"/>
    </source>
</evidence>
<evidence type="ECO:0000313" key="2">
    <source>
        <dbReference type="EMBL" id="CAH2282861.1"/>
    </source>
</evidence>
<accession>A0AAD1RWX9</accession>